<evidence type="ECO:0000313" key="1">
    <source>
        <dbReference type="EMBL" id="MET8437470.1"/>
    </source>
</evidence>
<gene>
    <name evidence="1" type="ORF">ABZV61_32900</name>
</gene>
<proteinExistence type="predicted"/>
<name>A0ABV2UHZ3_9ACTN</name>
<dbReference type="Proteomes" id="UP001550044">
    <property type="component" value="Unassembled WGS sequence"/>
</dbReference>
<dbReference type="EMBL" id="JBEXIP010000038">
    <property type="protein sequence ID" value="MET8437470.1"/>
    <property type="molecule type" value="Genomic_DNA"/>
</dbReference>
<evidence type="ECO:0000313" key="2">
    <source>
        <dbReference type="Proteomes" id="UP001550044"/>
    </source>
</evidence>
<keyword evidence="2" id="KW-1185">Reference proteome</keyword>
<sequence length="52" mass="6226">MSNDELEQLMWLQPVLDGDDRVRRQDLYTTQQEHFEKDKAGEAEIEAYIKEL</sequence>
<accession>A0ABV2UHZ3</accession>
<reference evidence="1 2" key="1">
    <citation type="submission" date="2024-06" db="EMBL/GenBank/DDBJ databases">
        <title>The Natural Products Discovery Center: Release of the First 8490 Sequenced Strains for Exploring Actinobacteria Biosynthetic Diversity.</title>
        <authorList>
            <person name="Kalkreuter E."/>
            <person name="Kautsar S.A."/>
            <person name="Yang D."/>
            <person name="Bader C.D."/>
            <person name="Teijaro C.N."/>
            <person name="Fluegel L."/>
            <person name="Davis C.M."/>
            <person name="Simpson J.R."/>
            <person name="Lauterbach L."/>
            <person name="Steele A.D."/>
            <person name="Gui C."/>
            <person name="Meng S."/>
            <person name="Li G."/>
            <person name="Viehrig K."/>
            <person name="Ye F."/>
            <person name="Su P."/>
            <person name="Kiefer A.F."/>
            <person name="Nichols A."/>
            <person name="Cepeda A.J."/>
            <person name="Yan W."/>
            <person name="Fan B."/>
            <person name="Jiang Y."/>
            <person name="Adhikari A."/>
            <person name="Zheng C.-J."/>
            <person name="Schuster L."/>
            <person name="Cowan T.M."/>
            <person name="Smanski M.J."/>
            <person name="Chevrette M.G."/>
            <person name="De Carvalho L.P.S."/>
            <person name="Shen B."/>
        </authorList>
    </citation>
    <scope>NUCLEOTIDE SEQUENCE [LARGE SCALE GENOMIC DNA]</scope>
    <source>
        <strain evidence="1 2">NPDC005137</strain>
    </source>
</reference>
<organism evidence="1 2">
    <name type="scientific">Streptomyces sp. 900116325</name>
    <dbReference type="NCBI Taxonomy" id="3154295"/>
    <lineage>
        <taxon>Bacteria</taxon>
        <taxon>Bacillati</taxon>
        <taxon>Actinomycetota</taxon>
        <taxon>Actinomycetes</taxon>
        <taxon>Kitasatosporales</taxon>
        <taxon>Streptomycetaceae</taxon>
        <taxon>Streptomyces</taxon>
    </lineage>
</organism>
<dbReference type="RefSeq" id="WP_356712141.1">
    <property type="nucleotide sequence ID" value="NZ_JBEXIP010000038.1"/>
</dbReference>
<comment type="caution">
    <text evidence="1">The sequence shown here is derived from an EMBL/GenBank/DDBJ whole genome shotgun (WGS) entry which is preliminary data.</text>
</comment>
<protein>
    <submittedName>
        <fullName evidence="1">Uncharacterized protein</fullName>
    </submittedName>
</protein>